<reference evidence="37" key="1">
    <citation type="journal article" date="2010" name="J. Virol.">
        <title>Rapid escape from preserved cross-reactive neutralizing humoral immunity without loss of viral fitness in HIV-1-infected progressors and long-term nonprogressors.</title>
        <authorList>
            <person name="van Gils M.J."/>
            <person name="Bunnik E.M."/>
            <person name="Burger J.A."/>
            <person name="Jacob Y."/>
            <person name="Schweighardt B."/>
            <person name="Wrin T."/>
            <person name="Schuitemaker H."/>
        </authorList>
    </citation>
    <scope>NUCLEOTIDE SEQUENCE</scope>
    <source>
        <strain evidence="37">19663.9H2</strain>
    </source>
</reference>
<keyword evidence="15 32" id="KW-0053">Apoptosis</keyword>
<feature type="topological domain" description="Cytoplasmic" evidence="32">
    <location>
        <begin position="704"/>
        <end position="854"/>
    </location>
</feature>
<evidence type="ECO:0000256" key="32">
    <source>
        <dbReference type="HAMAP-Rule" id="MF_04083"/>
    </source>
</evidence>
<keyword evidence="27 32" id="KW-1015">Disulfide bond</keyword>
<dbReference type="Gene3D" id="1.10.287.210">
    <property type="match status" value="1"/>
</dbReference>
<dbReference type="GO" id="GO:0044175">
    <property type="term" value="C:host cell endosome membrane"/>
    <property type="evidence" value="ECO:0007669"/>
    <property type="project" value="UniProtKB-SubCell"/>
</dbReference>
<evidence type="ECO:0000256" key="7">
    <source>
        <dbReference type="ARBA" id="ARBA00022506"/>
    </source>
</evidence>
<evidence type="ECO:0000256" key="34">
    <source>
        <dbReference type="SAM" id="MobiDB-lite"/>
    </source>
</evidence>
<evidence type="ECO:0000256" key="14">
    <source>
        <dbReference type="ARBA" id="ARBA00022692"/>
    </source>
</evidence>
<keyword evidence="7 32" id="KW-1168">Fusion of virus membrane with host membrane</keyword>
<evidence type="ECO:0000256" key="9">
    <source>
        <dbReference type="ARBA" id="ARBA00022511"/>
    </source>
</evidence>
<comment type="domain">
    <text evidence="32">The membrane proximal external region (MPER) present in gp41 is a tryptophan-rich region recognized by the antibodies 2F5, Z13, and 4E10. MPER seems to play a role in fusion.</text>
</comment>
<evidence type="ECO:0000256" key="30">
    <source>
        <dbReference type="ARBA" id="ARBA00023288"/>
    </source>
</evidence>
<keyword evidence="17 32" id="KW-1161">Viral attachment to host cell</keyword>
<comment type="miscellaneous">
    <text evidence="32">HIV-1 lineages are divided in three main groups, M (for Major), O (for Outlier), and N (for New, or Non-M, Non-O). The vast majority of strains found worldwide belong to the group M. Group O seems to be endemic to and largely confined to Cameroon and neighboring countries in West Central Africa, where these viruses represent a small minority of HIV-1 strains. The group N is represented by a limited number of isolates from Cameroonian persons. The group M is further subdivided in 9 clades or subtypes (A to D, F to H, J and K).</text>
</comment>
<dbReference type="GO" id="GO:0020002">
    <property type="term" value="C:host cell plasma membrane"/>
    <property type="evidence" value="ECO:0007669"/>
    <property type="project" value="UniProtKB-SubCell"/>
</dbReference>
<comment type="PTM">
    <text evidence="32">Palmitoylation of the transmembrane protein and of Env polyprotein (prior to its proteolytic cleavage) is essential for their association with host cell membrane lipid rafts. Palmitoylation is therefore required for envelope trafficking to classical lipid rafts, but not for viral replication.</text>
</comment>
<evidence type="ECO:0000256" key="23">
    <source>
        <dbReference type="ARBA" id="ARBA00023046"/>
    </source>
</evidence>
<comment type="caution">
    <text evidence="32 33">Lacks conserved residue(s) required for the propagation of feature annotation.</text>
</comment>
<keyword evidence="19 32" id="KW-1043">Host membrane</keyword>
<evidence type="ECO:0000259" key="36">
    <source>
        <dbReference type="Pfam" id="PF00517"/>
    </source>
</evidence>
<feature type="domain" description="Human immunodeficiency virus 1 envelope glycoprotein Gp120" evidence="35">
    <location>
        <begin position="33"/>
        <end position="509"/>
    </location>
</feature>
<feature type="region of interest" description="Disordered" evidence="34">
    <location>
        <begin position="714"/>
        <end position="742"/>
    </location>
</feature>
<name>D3YFL1_HV1</name>
<feature type="region of interest" description="Immunosuppression" evidence="32">
    <location>
        <begin position="572"/>
        <end position="590"/>
    </location>
</feature>
<evidence type="ECO:0000256" key="18">
    <source>
        <dbReference type="ARBA" id="ARBA00022844"/>
    </source>
</evidence>
<dbReference type="FunFam" id="2.170.40.20:FF:000003">
    <property type="entry name" value="Envelope glycoprotein gp160"/>
    <property type="match status" value="1"/>
</dbReference>
<keyword evidence="28 32" id="KW-0325">Glycoprotein</keyword>
<feature type="region of interest" description="Fusion peptide" evidence="32">
    <location>
        <begin position="510"/>
        <end position="530"/>
    </location>
</feature>
<keyword evidence="22 32" id="KW-1133">Transmembrane helix</keyword>
<evidence type="ECO:0000256" key="4">
    <source>
        <dbReference type="ARBA" id="ARBA00004563"/>
    </source>
</evidence>
<keyword evidence="12 32" id="KW-1162">Viral penetration into host cytoplasm</keyword>
<comment type="miscellaneous">
    <text evidence="32">Inhibitors targeting HIV-1 viral envelope proteins are used as antiretroviral drugs. Attachment of virions to the cell surface via non-specific interactions and CD4 binding can be blocked by inhibitors that include cyanovirin-N, cyclotriazadisulfonamide analogs, PRO 2000, TNX 355 and PRO 542. In addition, BMS 806 can block CD4-induced conformational changes. Env interactions with the coreceptor molecules can be targeted by CCR5 antagonists including SCH-D, maraviroc (UK 427857) and aplaviroc (GW 873140), and the CXCR4 antagonist AMD 070. Fusion of viral and cellular membranes can be inhibited by peptides such as enfuvirtide and tifuvirtide (T 1249). Resistance to inhibitors associated with mutations in Env are observed. Most of the time, single mutations confer only a modest reduction in drug susceptibility. Combination of several mutations is usually required to develop a high-level drug resistance.</text>
</comment>
<organism evidence="37">
    <name type="scientific">Human immunodeficiency virus type 1</name>
    <name type="common">HIV-1</name>
    <dbReference type="NCBI Taxonomy" id="11676"/>
    <lineage>
        <taxon>Viruses</taxon>
        <taxon>Riboviria</taxon>
        <taxon>Pararnavirae</taxon>
        <taxon>Artverviricota</taxon>
        <taxon>Revtraviricetes</taxon>
        <taxon>Ortervirales</taxon>
        <taxon>Retroviridae</taxon>
        <taxon>Orthoretrovirinae</taxon>
        <taxon>Lentivirus</taxon>
        <taxon>Lentivirus humimdef1</taxon>
    </lineage>
</organism>
<keyword evidence="29 32" id="KW-0899">Viral immunoevasion</keyword>
<dbReference type="Pfam" id="PF00516">
    <property type="entry name" value="GP120"/>
    <property type="match status" value="1"/>
</dbReference>
<dbReference type="SUPFAM" id="SSF56502">
    <property type="entry name" value="gp120 core"/>
    <property type="match status" value="2"/>
</dbReference>
<evidence type="ECO:0000256" key="21">
    <source>
        <dbReference type="ARBA" id="ARBA00022890"/>
    </source>
</evidence>
<feature type="region of interest" description="V5" evidence="32">
    <location>
        <begin position="459"/>
        <end position="469"/>
    </location>
</feature>
<feature type="chain" id="PRO_5023375519" description="Transmembrane protein gp41" evidence="32">
    <location>
        <begin position="510"/>
        <end position="854"/>
    </location>
</feature>
<evidence type="ECO:0000313" key="37">
    <source>
        <dbReference type="EMBL" id="ADD12403.1"/>
    </source>
</evidence>
<feature type="transmembrane region" description="Helical" evidence="33">
    <location>
        <begin position="510"/>
        <end position="533"/>
    </location>
</feature>
<comment type="function">
    <text evidence="32">Surface protein gp120: Attaches the virus to the host lymphoid cell by binding to the primary receptor CD4. This interaction induces a structural rearrangement creating a high affinity binding site for a chemokine coreceptor like CXCR4 and/or CCR5. Acts as a ligand for CD209/DC-SIGN and CLEC4M/DC-SIGNR, which are respectively found on dendritic cells (DCs), and on endothelial cells of liver sinusoids and lymph node sinuses. These interactions allow capture of viral particles at mucosal surfaces by these cells and subsequent transmission to permissive cells. HIV subverts the migration properties of dendritic cells to gain access to CD4+ T-cells in lymph nodes. Virus transmission to permissive T-cells occurs either in trans (without DCs infection, through viral capture and transmission), or in cis (following DCs productive infection, through the usual CD4-gp120 interaction), thereby inducing a robust infection. In trans infection, bound virions remain infectious over days and it is proposed that they are not degraded, but protected in non-lysosomal acidic organelles within the DCs close to the cell membrane thus contributing to the viral infectious potential during DCs' migration from the periphery to the lymphoid tissues. On arrival at lymphoid tissues, intact virions recycle back to DCs' cell surface allowing virus transmission to CD4+ T-cells.</text>
</comment>
<keyword evidence="26 32" id="KW-0564">Palmitate</keyword>
<keyword evidence="18 32" id="KW-0946">Virion</keyword>
<comment type="domain">
    <text evidence="32">The YXXL motif is involved in determining the exact site of viral release at the surface of infected mononuclear cells and promotes endocytosis. YXXL and di-leucine endocytosis motifs interact directly or indirectly with the clathrin adapter complexes, opperate independently, and their activities are not additive.</text>
</comment>
<comment type="PTM">
    <text evidence="32">Highly glycosylated by host. The high number of glycan on the protein is reffered to as 'glycan shield' because it contributes to hide protein sequence from adaptive immune system.</text>
</comment>
<dbReference type="Gene3D" id="2.170.40.20">
    <property type="entry name" value="Human immunodeficiency virus 1, Gp160, envelope glycoprotein"/>
    <property type="match status" value="2"/>
</dbReference>
<dbReference type="GO" id="GO:0019031">
    <property type="term" value="C:viral envelope"/>
    <property type="evidence" value="ECO:0007669"/>
    <property type="project" value="UniProtKB-KW"/>
</dbReference>
<evidence type="ECO:0000256" key="10">
    <source>
        <dbReference type="ARBA" id="ARBA00022570"/>
    </source>
</evidence>
<dbReference type="FunFam" id="2.170.40.20:FF:000002">
    <property type="entry name" value="Envelope glycoprotein gp160"/>
    <property type="match status" value="1"/>
</dbReference>
<dbReference type="InterPro" id="IPR000777">
    <property type="entry name" value="HIV1_Gp120"/>
</dbReference>
<keyword evidence="10 32" id="KW-1165">Clathrin-mediated endocytosis of virus by host</keyword>
<comment type="domain">
    <text evidence="32">The CD4-binding region is targeted by the antibody b12.</text>
</comment>
<keyword evidence="8 32" id="KW-1170">Fusion of virus membrane with host endosomal membrane</keyword>
<comment type="subcellular location">
    <molecule>Surface protein gp120</molecule>
    <subcellularLocation>
        <location evidence="32">Virion membrane</location>
        <topology evidence="32">Peripheral membrane protein</topology>
    </subcellularLocation>
    <subcellularLocation>
        <location evidence="32">Host cell membrane</location>
        <topology evidence="32">Peripheral membrane protein</topology>
    </subcellularLocation>
    <subcellularLocation>
        <location evidence="32">Host endosome membrane</location>
        <topology evidence="32">Single-pass type I membrane protein</topology>
    </subcellularLocation>
    <text evidence="32">The surface protein is not anchored to the viral envelope, but associates with the extravirion surface through its binding to TM. It is probably concentrated at the site of budding and incorporated into the virions possibly by contacts between the cytoplasmic tail of Env and the N-terminus of Gag.</text>
</comment>
<accession>D3YFL1</accession>
<keyword evidence="23 32" id="KW-1039">Host endosome</keyword>
<keyword evidence="31 32" id="KW-1160">Virus entry into host cell</keyword>
<evidence type="ECO:0000256" key="25">
    <source>
        <dbReference type="ARBA" id="ARBA00023136"/>
    </source>
</evidence>
<comment type="function">
    <text evidence="32">Envelope glycoprotein gp160: Oligomerizes in the host endoplasmic reticulum into predominantly trimers. In a second time, gp160 transits in the host Golgi, where glycosylation is completed. The precursor is then proteolytically cleaved in the trans-Golgi and thereby activated by cellular furin or furin-like proteases to produce gp120 and gp41.</text>
</comment>
<evidence type="ECO:0000256" key="24">
    <source>
        <dbReference type="ARBA" id="ARBA00023054"/>
    </source>
</evidence>
<dbReference type="Gene3D" id="1.20.5.490">
    <property type="entry name" value="Single helix bin"/>
    <property type="match status" value="1"/>
</dbReference>
<dbReference type="GO" id="GO:1903908">
    <property type="term" value="P:positive regulation of plasma membrane raft polarization"/>
    <property type="evidence" value="ECO:0007669"/>
    <property type="project" value="UniProtKB-UniRule"/>
</dbReference>
<feature type="region of interest" description="MPER; binding to GalCer" evidence="32">
    <location>
        <begin position="660"/>
        <end position="681"/>
    </location>
</feature>
<comment type="function">
    <text evidence="32">Transmembrane protein gp41: Acts as a class I viral fusion protein. Under the current model, the protein has at least 3 conformational states: pre-fusion native state, pre-hairpin intermediate state, and post-fusion hairpin state. During fusion of viral and target intracellular membranes, the coiled coil regions (heptad repeats) assume a trimer-of-hairpins structure, positioning the fusion peptide in close proximity to the C-terminal region of the ectodomain. The formation of this structure appears to drive apposition and subsequent fusion of viral and target cell membranes. Complete fusion occurs in host cell endosomes and is dynamin-dependent, however some lipid transfer might occur at the plasma membrane. The virus undergoes clathrin-dependent internalization long before endosomal fusion, thus minimizing the surface exposure of conserved viral epitopes during fusion and reducing the efficacy of inhibitors targeting these epitopes. Membranes fusion leads to delivery of the nucleocapsid into the cytoplasm.</text>
</comment>
<feature type="domain" description="Retroviral envelope protein GP41-like" evidence="36">
    <location>
        <begin position="528"/>
        <end position="717"/>
    </location>
</feature>
<dbReference type="GO" id="GO:0016020">
    <property type="term" value="C:membrane"/>
    <property type="evidence" value="ECO:0007669"/>
    <property type="project" value="UniProtKB-UniRule"/>
</dbReference>
<evidence type="ECO:0000256" key="2">
    <source>
        <dbReference type="ARBA" id="ARBA00004433"/>
    </source>
</evidence>
<evidence type="ECO:0000256" key="20">
    <source>
        <dbReference type="ARBA" id="ARBA00022879"/>
    </source>
</evidence>
<dbReference type="InterPro" id="IPR037527">
    <property type="entry name" value="Gp160"/>
</dbReference>
<evidence type="ECO:0000256" key="12">
    <source>
        <dbReference type="ARBA" id="ARBA00022595"/>
    </source>
</evidence>
<evidence type="ECO:0000256" key="22">
    <source>
        <dbReference type="ARBA" id="ARBA00022989"/>
    </source>
</evidence>
<evidence type="ECO:0000256" key="29">
    <source>
        <dbReference type="ARBA" id="ARBA00023280"/>
    </source>
</evidence>
<feature type="chain" id="PRO_5023375521" description="Envelope glycoprotein gp160" evidence="32">
    <location>
        <begin position="32"/>
        <end position="854"/>
    </location>
</feature>
<evidence type="ECO:0000259" key="35">
    <source>
        <dbReference type="Pfam" id="PF00516"/>
    </source>
</evidence>
<evidence type="ECO:0000256" key="28">
    <source>
        <dbReference type="ARBA" id="ARBA00023180"/>
    </source>
</evidence>
<evidence type="ECO:0000256" key="31">
    <source>
        <dbReference type="ARBA" id="ARBA00023296"/>
    </source>
</evidence>
<dbReference type="InterPro" id="IPR036377">
    <property type="entry name" value="Gp120_core_sf"/>
</dbReference>
<keyword evidence="20 32" id="KW-0261">Viral envelope protein</keyword>
<proteinExistence type="inferred from homology"/>
<evidence type="ECO:0000256" key="8">
    <source>
        <dbReference type="ARBA" id="ARBA00022510"/>
    </source>
</evidence>
<feature type="disulfide bond" evidence="32">
    <location>
        <begin position="53"/>
        <end position="73"/>
    </location>
</feature>
<dbReference type="HAMAP" id="MF_04083">
    <property type="entry name" value="HIV_ENV"/>
    <property type="match status" value="1"/>
</dbReference>
<dbReference type="CDD" id="cd09909">
    <property type="entry name" value="HIV-1-like_HR1-HR2"/>
    <property type="match status" value="1"/>
</dbReference>
<dbReference type="GO" id="GO:1903911">
    <property type="term" value="P:positive regulation of receptor clustering"/>
    <property type="evidence" value="ECO:0007669"/>
    <property type="project" value="UniProtKB-UniRule"/>
</dbReference>
<evidence type="ECO:0000256" key="6">
    <source>
        <dbReference type="ARBA" id="ARBA00004650"/>
    </source>
</evidence>
<gene>
    <name evidence="32 37" type="primary">env</name>
</gene>
<evidence type="ECO:0000256" key="27">
    <source>
        <dbReference type="ARBA" id="ARBA00023157"/>
    </source>
</evidence>
<evidence type="ECO:0000256" key="13">
    <source>
        <dbReference type="ARBA" id="ARBA00022685"/>
    </source>
</evidence>
<evidence type="ECO:0000256" key="17">
    <source>
        <dbReference type="ARBA" id="ARBA00022804"/>
    </source>
</evidence>
<evidence type="ECO:0000256" key="33">
    <source>
        <dbReference type="RuleBase" id="RU363095"/>
    </source>
</evidence>
<feature type="region of interest" description="CD4-binding loop" evidence="32">
    <location>
        <begin position="368"/>
        <end position="378"/>
    </location>
</feature>
<protein>
    <recommendedName>
        <fullName evidence="32">Envelope glycoprotein gp160</fullName>
    </recommendedName>
    <alternativeName>
        <fullName evidence="32">Env polyprotein</fullName>
    </alternativeName>
    <component>
        <recommendedName>
            <fullName evidence="32">Surface protein gp120</fullName>
            <shortName evidence="32">SU</shortName>
        </recommendedName>
        <alternativeName>
            <fullName evidence="32">Glycoprotein 120</fullName>
            <shortName evidence="32">gp120</shortName>
        </alternativeName>
    </component>
    <component>
        <recommendedName>
            <fullName evidence="32">Transmembrane protein gp41</fullName>
            <shortName evidence="32">TM</shortName>
        </recommendedName>
        <alternativeName>
            <fullName evidence="32">Glycoprotein 41</fullName>
            <shortName evidence="32">gp41</shortName>
        </alternativeName>
    </component>
</protein>
<dbReference type="GO" id="GO:0039654">
    <property type="term" value="P:fusion of virus membrane with host endosome membrane"/>
    <property type="evidence" value="ECO:0007669"/>
    <property type="project" value="UniProtKB-UniRule"/>
</dbReference>
<feature type="lipid moiety-binding region" description="S-palmitoyl cysteine; by host" evidence="32">
    <location>
        <position position="762"/>
    </location>
</feature>
<sequence>MKVKGIRKNCQLLWRWGTMLLGILMICNATENLWVTVYYGVPVWRETTTTLFCASDAKAYDTEVHNVWATHACVPTDPSPQEVVLENVTEEFNMWKNNMVEQMHEDIISLWDQSLKPCVKLTPLCVTLNCTDWNCTDSRNCTDSKNVSSEEKMEKGEIKNCSFNITTNIRDKVQTEYAAFYKLDVVPINSNNDNTSFRLISCNTSVITQACPKVSFEPIPIHYCAPAGFAILKCNDKKFSGKELCKNVSTVQCTHGIRPVVSTQLLLNGSLAEEEVVIRSDNFTDNAKTIIVQLNESVEINCTRPNNNTRKSIHIGPGRAFYATGEIIGDIRRAYCTINRAKWNNTLQQIVNKLREKFENKTIVFNQSSGGDPEIVMHSFNCGGEFFYCNSTQLFNSTWNGTAYNTEGNDTITLPCRIKQIINMWQEVGKAMYAPPIRGQIRCSSNITGLLLTRDGGNNMNKTEIFRPGGGDMRDNWRSELYKYKVVKIEPLGVAPTKAKRRVVQREKRAVGLGAMFLGFLGAAGSTMGAASMTLTVQARLLLSGIVQQQNNLLRAIEAQQHLLQLTVWGIKQLQARVLAVERYLKDQQLMGIWGCSGKLICTTTVPWNASWSNKSLEKIWNNMTWMEWEREIDNYTELIYTLIEESQNQQEKNEQELLELDKWASLWNWFNITNWLWYIKIFIIIVGGLVGLRIVFTVLSIVNRVRQGYSPLSFQTRPPAPRGPDRPEGIEEEGGERDRDRSGQLVDGLLAIIWVDLRSLCLFSYHRLRDLLLIVTRIVELLGRRGWEALKYWWNLLQYWSRELKNSAVSLLNTIAIAVAEGTDRVIEVLQRAGRAILHIPVRIRQGLERALL</sequence>
<keyword evidence="11 32" id="KW-0945">Host-virus interaction</keyword>
<evidence type="ECO:0000256" key="5">
    <source>
        <dbReference type="ARBA" id="ARBA00004578"/>
    </source>
</evidence>
<feature type="disulfide bond" evidence="32">
    <location>
        <begin position="234"/>
        <end position="245"/>
    </location>
</feature>
<dbReference type="GO" id="GO:0019064">
    <property type="term" value="P:fusion of virus membrane with host plasma membrane"/>
    <property type="evidence" value="ECO:0007669"/>
    <property type="project" value="UniProtKB-UniRule"/>
</dbReference>
<feature type="short sequence motif" description="Di-leucine internalization motif" evidence="32">
    <location>
        <begin position="853"/>
        <end position="854"/>
    </location>
</feature>
<evidence type="ECO:0000256" key="1">
    <source>
        <dbReference type="ARBA" id="ARBA00004402"/>
    </source>
</evidence>
<comment type="domain">
    <text evidence="32 33">The 17 amino acids long immunosuppressive region is present in many retroviral envelope proteins. Synthetic peptides derived from this relatively conserved sequence inhibit immune function in vitro and in vivo.</text>
</comment>
<dbReference type="GO" id="GO:0055036">
    <property type="term" value="C:virion membrane"/>
    <property type="evidence" value="ECO:0007669"/>
    <property type="project" value="UniProtKB-SubCell"/>
</dbReference>
<dbReference type="InterPro" id="IPR000328">
    <property type="entry name" value="GP41-like"/>
</dbReference>
<keyword evidence="21 32" id="KW-1164">Virus endocytosis by host</keyword>
<evidence type="ECO:0000256" key="26">
    <source>
        <dbReference type="ARBA" id="ARBA00023139"/>
    </source>
</evidence>
<organismHost>
    <name type="scientific">Homo sapiens</name>
    <name type="common">Human</name>
    <dbReference type="NCBI Taxonomy" id="9606"/>
</organismHost>
<feature type="site" description="Cleavage; by host furin" evidence="32">
    <location>
        <begin position="509"/>
        <end position="510"/>
    </location>
</feature>
<evidence type="ECO:0000256" key="15">
    <source>
        <dbReference type="ARBA" id="ARBA00022703"/>
    </source>
</evidence>
<dbReference type="Pfam" id="PF00517">
    <property type="entry name" value="GP41"/>
    <property type="match status" value="1"/>
</dbReference>
<dbReference type="FunFam" id="1.10.287.210:FF:000001">
    <property type="entry name" value="Envelope glycoprotein gp160"/>
    <property type="match status" value="1"/>
</dbReference>
<keyword evidence="9 32" id="KW-1032">Host cell membrane</keyword>
<keyword evidence="13 32" id="KW-0165">Cleavage on pair of basic residues</keyword>
<evidence type="ECO:0000256" key="3">
    <source>
        <dbReference type="ARBA" id="ARBA00004505"/>
    </source>
</evidence>
<dbReference type="GO" id="GO:0019082">
    <property type="term" value="P:viral protein processing"/>
    <property type="evidence" value="ECO:0007669"/>
    <property type="project" value="UniProtKB-UniRule"/>
</dbReference>
<feature type="disulfide bond" evidence="32">
    <location>
        <begin position="224"/>
        <end position="253"/>
    </location>
</feature>
<comment type="similarity">
    <text evidence="32">Belongs to the HIV-1 env protein family.</text>
</comment>
<keyword evidence="25 32" id="KW-0472">Membrane</keyword>
<evidence type="ECO:0000256" key="11">
    <source>
        <dbReference type="ARBA" id="ARBA00022581"/>
    </source>
</evidence>
<dbReference type="GO" id="GO:0075512">
    <property type="term" value="P:clathrin-dependent endocytosis of virus by host cell"/>
    <property type="evidence" value="ECO:0007669"/>
    <property type="project" value="UniProtKB-UniRule"/>
</dbReference>
<comment type="subcellular location">
    <molecule>Transmembrane protein gp41</molecule>
    <subcellularLocation>
        <location evidence="32">Virion membrane</location>
        <topology evidence="32">Single-pass type I membrane protein</topology>
    </subcellularLocation>
    <subcellularLocation>
        <location evidence="32">Host cell membrane</location>
        <topology evidence="32">Single-pass type I membrane protein</topology>
    </subcellularLocation>
    <subcellularLocation>
        <location evidence="32">Host endosome membrane</location>
        <topology evidence="32">Single-pass type I membrane protein</topology>
    </subcellularLocation>
    <text evidence="32">It is probably concentrated at the site of budding and incorporated into the virions possibly by contacts between the cytoplasmic tail of Env and the N-terminus of Gag.</text>
</comment>
<feature type="disulfide bond" evidence="32">
    <location>
        <begin position="596"/>
        <end position="602"/>
    </location>
</feature>
<comment type="subcellular location">
    <subcellularLocation>
        <location evidence="3">Host cell membrane</location>
        <topology evidence="3">Peripheral membrane protein</topology>
    </subcellularLocation>
    <subcellularLocation>
        <location evidence="1">Host cell membrane</location>
        <topology evidence="1">Single-pass type I membrane protein</topology>
    </subcellularLocation>
    <subcellularLocation>
        <location evidence="2">Host endosome membrane</location>
        <topology evidence="2">Peripheral membrane protein</topology>
    </subcellularLocation>
    <subcellularLocation>
        <location evidence="5">Host endosome membrane</location>
        <topology evidence="5">Single-pass type I membrane protein</topology>
    </subcellularLocation>
    <subcellularLocation>
        <location evidence="6">Virion membrane</location>
        <topology evidence="6">Peripheral membrane protein</topology>
    </subcellularLocation>
    <subcellularLocation>
        <location evidence="4">Virion membrane</location>
        <topology evidence="4">Single-pass type I membrane protein</topology>
    </subcellularLocation>
</comment>
<comment type="domain">
    <text evidence="32">Some of the most genetically diverse regions of the viral genome are present in Env. They are called variable regions 1 through 5 (V1 through V5). Coreceptor usage of gp120 is determined mainly by the primary structure of the third variable region (V3) in the outer domain of gp120. The sequence of V3 determines which coreceptor, CCR5 and/or CXCR4 (corresponding to R5/macrophage, X4/T cell and R5X4/T cell and macrophage tropism), is used to trigger the fusion potential of the Env complex, and hence which cells the virus can infect. Binding to CCR5 involves a region adjacent in addition to V3.</text>
</comment>
<dbReference type="FunFam" id="1.20.5.490:FF:000001">
    <property type="entry name" value="Envelope glycoprotein gp160"/>
    <property type="match status" value="1"/>
</dbReference>
<dbReference type="GO" id="GO:0052031">
    <property type="term" value="P:symbiont-mediated perturbation of host defense response"/>
    <property type="evidence" value="ECO:0007669"/>
    <property type="project" value="UniProtKB-UniRule"/>
</dbReference>
<keyword evidence="14 32" id="KW-0812">Transmembrane</keyword>
<keyword evidence="30 32" id="KW-0449">Lipoprotein</keyword>
<comment type="subunit">
    <text evidence="32">The mature envelope protein (Env) consists of a homotrimer of non-covalently associated gp120-gp41 heterodimers. The resulting complex protrudes from the virus surface as a spike. There seems to be as few as 10 spikes on the average virion. Surface protein gp120 interacts with host CD4, CCR5 and CXCR4. Gp120 also interacts with the C-type lectins CD209/DC-SIGN and CLEC4M/DC-SIGNR (collectively referred to as DC-SIGN(R)). Gp120 and gp41 interact with GalCer. Gp120 interacts with host ITGA4/ITGB7 complex; on CD4+ T-cells, this interaction results in rapid activation of integrin ITGAL/LFA-1, which facilitates efficient cell-to-cell spreading of HIV-1. Gp120 interacts with cell-associated heparan sulfate; this interaction increases virus infectivity on permissive cells and may be involved in infection of CD4- cells.</text>
</comment>
<dbReference type="GO" id="GO:0019062">
    <property type="term" value="P:virion attachment to host cell"/>
    <property type="evidence" value="ECO:0007669"/>
    <property type="project" value="UniProtKB-UniRule"/>
</dbReference>
<feature type="transmembrane region" description="Helical" evidence="33">
    <location>
        <begin position="676"/>
        <end position="703"/>
    </location>
</feature>
<dbReference type="EMBL" id="GU455498">
    <property type="protein sequence ID" value="ADD12403.1"/>
    <property type="molecule type" value="Genomic_DNA"/>
</dbReference>
<evidence type="ECO:0000256" key="19">
    <source>
        <dbReference type="ARBA" id="ARBA00022870"/>
    </source>
</evidence>
<keyword evidence="16 32" id="KW-0732">Signal</keyword>
<evidence type="ECO:0000256" key="16">
    <source>
        <dbReference type="ARBA" id="ARBA00022729"/>
    </source>
</evidence>
<dbReference type="SUPFAM" id="SSF58069">
    <property type="entry name" value="Virus ectodomain"/>
    <property type="match status" value="1"/>
</dbReference>
<dbReference type="GO" id="GO:0005198">
    <property type="term" value="F:structural molecule activity"/>
    <property type="evidence" value="ECO:0007669"/>
    <property type="project" value="UniProtKB-UniRule"/>
</dbReference>
<comment type="PTM">
    <text evidence="32">Specific enzymatic cleavages in vivo yield mature proteins. Envelope glycoproteins are synthesized as a inactive precursor that is heavily N-glycosylated and processed likely by host cell furin in the Golgi to yield the mature SU and TM proteins. The cleavage site between SU and TM requires the minimal sequence [KR]-X-[KR]-R. About 2 of the 9 disulfide bonds of gp41 are reduced by P4HB/PDI, following binding to CD4 receptor.</text>
</comment>
<keyword evidence="24 32" id="KW-0175">Coiled coil</keyword>
<feature type="coiled-coil region" evidence="32">
    <location>
        <begin position="631"/>
        <end position="665"/>
    </location>
</feature>
<feature type="short sequence motif" description="YXXL motif; contains endocytosis signal" evidence="32">
    <location>
        <begin position="710"/>
        <end position="713"/>
    </location>
</feature>